<dbReference type="Pfam" id="PF02896">
    <property type="entry name" value="PEP-utilizers_C"/>
    <property type="match status" value="1"/>
</dbReference>
<dbReference type="PANTHER" id="PTHR43030">
    <property type="entry name" value="PHOSPHOENOLPYRUVATE SYNTHASE"/>
    <property type="match status" value="1"/>
</dbReference>
<keyword evidence="10 15" id="KW-0418">Kinase</keyword>
<keyword evidence="19" id="KW-0670">Pyruvate</keyword>
<keyword evidence="8 15" id="KW-0479">Metal-binding</keyword>
<evidence type="ECO:0000313" key="19">
    <source>
        <dbReference type="EMBL" id="KRM88456.1"/>
    </source>
</evidence>
<comment type="similarity">
    <text evidence="4 15">Belongs to the PEP-utilizing enzyme family.</text>
</comment>
<dbReference type="InterPro" id="IPR018274">
    <property type="entry name" value="PEP_util_AS"/>
</dbReference>
<keyword evidence="12 15" id="KW-0460">Magnesium</keyword>
<dbReference type="PANTHER" id="PTHR43030:SF1">
    <property type="entry name" value="PHOSPHOENOLPYRUVATE SYNTHASE"/>
    <property type="match status" value="1"/>
</dbReference>
<evidence type="ECO:0000256" key="5">
    <source>
        <dbReference type="ARBA" id="ARBA00011996"/>
    </source>
</evidence>
<evidence type="ECO:0000256" key="13">
    <source>
        <dbReference type="ARBA" id="ARBA00033470"/>
    </source>
</evidence>
<keyword evidence="11 15" id="KW-0067">ATP-binding</keyword>
<organism evidence="19 20">
    <name type="scientific">Liquorilactobacillus vini DSM 20605</name>
    <dbReference type="NCBI Taxonomy" id="1133569"/>
    <lineage>
        <taxon>Bacteria</taxon>
        <taxon>Bacillati</taxon>
        <taxon>Bacillota</taxon>
        <taxon>Bacilli</taxon>
        <taxon>Lactobacillales</taxon>
        <taxon>Lactobacillaceae</taxon>
        <taxon>Liquorilactobacillus</taxon>
    </lineage>
</organism>
<dbReference type="Pfam" id="PF01326">
    <property type="entry name" value="PPDK_N"/>
    <property type="match status" value="1"/>
</dbReference>
<evidence type="ECO:0000256" key="2">
    <source>
        <dbReference type="ARBA" id="ARBA00002988"/>
    </source>
</evidence>
<dbReference type="GO" id="GO:0006094">
    <property type="term" value="P:gluconeogenesis"/>
    <property type="evidence" value="ECO:0007669"/>
    <property type="project" value="UniProtKB-UniPathway"/>
</dbReference>
<dbReference type="InterPro" id="IPR006319">
    <property type="entry name" value="PEP_synth"/>
</dbReference>
<dbReference type="eggNOG" id="COG0574">
    <property type="taxonomic scope" value="Bacteria"/>
</dbReference>
<dbReference type="GO" id="GO:0046872">
    <property type="term" value="F:metal ion binding"/>
    <property type="evidence" value="ECO:0007669"/>
    <property type="project" value="UniProtKB-KW"/>
</dbReference>
<feature type="domain" description="PEP-utilising enzyme C-terminal" evidence="18">
    <location>
        <begin position="471"/>
        <end position="772"/>
    </location>
</feature>
<dbReference type="eggNOG" id="COG1080">
    <property type="taxonomic scope" value="Bacteria"/>
</dbReference>
<accession>A0A0R2C9R6</accession>
<dbReference type="SUPFAM" id="SSF51621">
    <property type="entry name" value="Phosphoenolpyruvate/pyruvate domain"/>
    <property type="match status" value="1"/>
</dbReference>
<evidence type="ECO:0000256" key="1">
    <source>
        <dbReference type="ARBA" id="ARBA00001946"/>
    </source>
</evidence>
<keyword evidence="9 15" id="KW-0547">Nucleotide-binding</keyword>
<evidence type="ECO:0000256" key="10">
    <source>
        <dbReference type="ARBA" id="ARBA00022777"/>
    </source>
</evidence>
<evidence type="ECO:0000256" key="14">
    <source>
        <dbReference type="ARBA" id="ARBA00047700"/>
    </source>
</evidence>
<keyword evidence="7 15" id="KW-0808">Transferase</keyword>
<sequence length="794" mass="87885">MEQKDKAYVLWFDELHRSDVNLVGGKSSSLGELTSLGDIPVPYGFATTAYAYRYFMQKTGLNDQVNNLLESIKDYENSDELHATCTRIRQLITSAPMPADLAQEIHQSYQKLAEKMGQKDPFVAIRSSATAEDLPNASFAGQQDSYLNIRGSADVTQKVQECYASLFTDRATYYRHKQNFPHEKVALSAAVQMMVFSKSSGIMFSVNVATGDDTKVIIDGIWGLGEYIVQGTVTPDDFLVDKQTMKIVSKTINDKDVELVRLPDGGVEERRVPAELEKQPVLTDDQVIELAGYAKKIEDHYGCYMDMEFALDKNTNKLWLVQARPETVWSQLKKKAAAKGQATADLGDAKVITRGLPASPGVAAGKVHVIDSPDHIDEFKQGEILVTLMTSPDWVPAMKKAAAIVTNNGGMTCHAAIVSREMQIPCIVGTKSRGAAATDVLKSGDIITVDAKNGVVYQGNVTAVTSPAKEATVPTAAAEYFAPTATGVMMNLGNPDLAEKYASLPADGIGLMREEFLWTTYIHQHPLYLIEQGHPEEVVDKLAEGISKVARAMAPRPVILRFSDFKSSEYRNLKGGDKYEPHEPSDLLGWRGASRYYDPKYVEAFKLELAAVKKVRREFGLKNLNVMIPFVRTVAEAQKVTDLMAANGLQRNADFKVYMMAEIPSNIILADKFNQFIDGYSIGSNDLTMLLLGCDRNNDTVSALFDERNLAIKRAIRHLIKVAHQDGKTVSICGQTPSEYPEFTNFLIQSGIDYVSVNPDMVKATKHNVAHFEQRIMLDHATGKGRPDLEDYQW</sequence>
<comment type="function">
    <text evidence="2 15">Catalyzes the phosphorylation of pyruvate to phosphoenolpyruvate.</text>
</comment>
<evidence type="ECO:0000259" key="17">
    <source>
        <dbReference type="Pfam" id="PF01326"/>
    </source>
</evidence>
<dbReference type="InterPro" id="IPR008279">
    <property type="entry name" value="PEP-util_enz_mobile_dom"/>
</dbReference>
<dbReference type="Gene3D" id="3.30.470.20">
    <property type="entry name" value="ATP-grasp fold, B domain"/>
    <property type="match status" value="1"/>
</dbReference>
<dbReference type="SUPFAM" id="SSF56059">
    <property type="entry name" value="Glutathione synthetase ATP-binding domain-like"/>
    <property type="match status" value="1"/>
</dbReference>
<gene>
    <name evidence="19" type="ORF">FD21_GL001229</name>
</gene>
<comment type="caution">
    <text evidence="19">The sequence shown here is derived from an EMBL/GenBank/DDBJ whole genome shotgun (WGS) entry which is preliminary data.</text>
</comment>
<dbReference type="AlphaFoldDB" id="A0A0R2C9R6"/>
<dbReference type="InterPro" id="IPR015813">
    <property type="entry name" value="Pyrv/PenolPyrv_kinase-like_dom"/>
</dbReference>
<dbReference type="NCBIfam" id="TIGR01418">
    <property type="entry name" value="PEP_synth"/>
    <property type="match status" value="1"/>
</dbReference>
<evidence type="ECO:0000256" key="4">
    <source>
        <dbReference type="ARBA" id="ARBA00007837"/>
    </source>
</evidence>
<dbReference type="Gene3D" id="3.20.20.60">
    <property type="entry name" value="Phosphoenolpyruvate-binding domains"/>
    <property type="match status" value="1"/>
</dbReference>
<dbReference type="OrthoDB" id="9765468at2"/>
<dbReference type="Gene3D" id="3.50.30.10">
    <property type="entry name" value="Phosphohistidine domain"/>
    <property type="match status" value="1"/>
</dbReference>
<dbReference type="RefSeq" id="WP_010581012.1">
    <property type="nucleotide sequence ID" value="NZ_AHYZ01000144.1"/>
</dbReference>
<dbReference type="EMBL" id="AYYX01000034">
    <property type="protein sequence ID" value="KRM88456.1"/>
    <property type="molecule type" value="Genomic_DNA"/>
</dbReference>
<dbReference type="InterPro" id="IPR013815">
    <property type="entry name" value="ATP_grasp_subdomain_1"/>
</dbReference>
<feature type="domain" description="Pyruvate phosphate dikinase AMP/ATP-binding" evidence="17">
    <location>
        <begin position="21"/>
        <end position="341"/>
    </location>
</feature>
<dbReference type="NCBIfam" id="NF005057">
    <property type="entry name" value="PRK06464.1"/>
    <property type="match status" value="1"/>
</dbReference>
<dbReference type="PATRIC" id="fig|1133569.4.peg.1361"/>
<reference evidence="19 20" key="1">
    <citation type="journal article" date="2015" name="Genome Announc.">
        <title>Expanding the biotechnology potential of lactobacilli through comparative genomics of 213 strains and associated genera.</title>
        <authorList>
            <person name="Sun Z."/>
            <person name="Harris H.M."/>
            <person name="McCann A."/>
            <person name="Guo C."/>
            <person name="Argimon S."/>
            <person name="Zhang W."/>
            <person name="Yang X."/>
            <person name="Jeffery I.B."/>
            <person name="Cooney J.C."/>
            <person name="Kagawa T.F."/>
            <person name="Liu W."/>
            <person name="Song Y."/>
            <person name="Salvetti E."/>
            <person name="Wrobel A."/>
            <person name="Rasinkangas P."/>
            <person name="Parkhill J."/>
            <person name="Rea M.C."/>
            <person name="O'Sullivan O."/>
            <person name="Ritari J."/>
            <person name="Douillard F.P."/>
            <person name="Paul Ross R."/>
            <person name="Yang R."/>
            <person name="Briner A.E."/>
            <person name="Felis G.E."/>
            <person name="de Vos W.M."/>
            <person name="Barrangou R."/>
            <person name="Klaenhammer T.R."/>
            <person name="Caufield P.W."/>
            <person name="Cui Y."/>
            <person name="Zhang H."/>
            <person name="O'Toole P.W."/>
        </authorList>
    </citation>
    <scope>NUCLEOTIDE SEQUENCE [LARGE SCALE GENOMIC DNA]</scope>
    <source>
        <strain evidence="19 20">DSM 20605</strain>
    </source>
</reference>
<keyword evidence="20" id="KW-1185">Reference proteome</keyword>
<dbReference type="InterPro" id="IPR002192">
    <property type="entry name" value="PPDK_AMP/ATP-bd"/>
</dbReference>
<evidence type="ECO:0000256" key="9">
    <source>
        <dbReference type="ARBA" id="ARBA00022741"/>
    </source>
</evidence>
<name>A0A0R2C9R6_9LACO</name>
<dbReference type="Gene3D" id="3.30.1490.20">
    <property type="entry name" value="ATP-grasp fold, A domain"/>
    <property type="match status" value="1"/>
</dbReference>
<evidence type="ECO:0000256" key="7">
    <source>
        <dbReference type="ARBA" id="ARBA00022679"/>
    </source>
</evidence>
<dbReference type="InterPro" id="IPR040442">
    <property type="entry name" value="Pyrv_kinase-like_dom_sf"/>
</dbReference>
<dbReference type="Proteomes" id="UP000051576">
    <property type="component" value="Unassembled WGS sequence"/>
</dbReference>
<evidence type="ECO:0000256" key="8">
    <source>
        <dbReference type="ARBA" id="ARBA00022723"/>
    </source>
</evidence>
<dbReference type="STRING" id="1133569.FD21_GL001229"/>
<dbReference type="PIRSF" id="PIRSF000854">
    <property type="entry name" value="PEP_synthase"/>
    <property type="match status" value="1"/>
</dbReference>
<evidence type="ECO:0000256" key="12">
    <source>
        <dbReference type="ARBA" id="ARBA00022842"/>
    </source>
</evidence>
<evidence type="ECO:0000256" key="15">
    <source>
        <dbReference type="PIRNR" id="PIRNR000854"/>
    </source>
</evidence>
<evidence type="ECO:0000259" key="16">
    <source>
        <dbReference type="Pfam" id="PF00391"/>
    </source>
</evidence>
<dbReference type="FunFam" id="3.30.1490.20:FF:000010">
    <property type="entry name" value="Phosphoenolpyruvate synthase"/>
    <property type="match status" value="1"/>
</dbReference>
<evidence type="ECO:0000256" key="11">
    <source>
        <dbReference type="ARBA" id="ARBA00022840"/>
    </source>
</evidence>
<dbReference type="PROSITE" id="PS00370">
    <property type="entry name" value="PEP_ENZYMES_PHOS_SITE"/>
    <property type="match status" value="1"/>
</dbReference>
<evidence type="ECO:0000256" key="3">
    <source>
        <dbReference type="ARBA" id="ARBA00004742"/>
    </source>
</evidence>
<feature type="domain" description="PEP-utilising enzyme mobile" evidence="16">
    <location>
        <begin position="379"/>
        <end position="454"/>
    </location>
</feature>
<dbReference type="SUPFAM" id="SSF52009">
    <property type="entry name" value="Phosphohistidine domain"/>
    <property type="match status" value="1"/>
</dbReference>
<proteinExistence type="inferred from homology"/>
<comment type="pathway">
    <text evidence="3 15">Carbohydrate biosynthesis; gluconeogenesis.</text>
</comment>
<comment type="catalytic activity">
    <reaction evidence="14 15">
        <text>pyruvate + ATP + H2O = phosphoenolpyruvate + AMP + phosphate + 2 H(+)</text>
        <dbReference type="Rhea" id="RHEA:11364"/>
        <dbReference type="ChEBI" id="CHEBI:15361"/>
        <dbReference type="ChEBI" id="CHEBI:15377"/>
        <dbReference type="ChEBI" id="CHEBI:15378"/>
        <dbReference type="ChEBI" id="CHEBI:30616"/>
        <dbReference type="ChEBI" id="CHEBI:43474"/>
        <dbReference type="ChEBI" id="CHEBI:58702"/>
        <dbReference type="ChEBI" id="CHEBI:456215"/>
        <dbReference type="EC" id="2.7.9.2"/>
    </reaction>
</comment>
<dbReference type="InterPro" id="IPR036637">
    <property type="entry name" value="Phosphohistidine_dom_sf"/>
</dbReference>
<dbReference type="EC" id="2.7.9.2" evidence="5 15"/>
<dbReference type="GO" id="GO:0005524">
    <property type="term" value="F:ATP binding"/>
    <property type="evidence" value="ECO:0007669"/>
    <property type="project" value="UniProtKB-KW"/>
</dbReference>
<evidence type="ECO:0000259" key="18">
    <source>
        <dbReference type="Pfam" id="PF02896"/>
    </source>
</evidence>
<protein>
    <recommendedName>
        <fullName evidence="6 15">Phosphoenolpyruvate synthase</fullName>
        <shortName evidence="15">PEP synthase</shortName>
        <ecNumber evidence="5 15">2.7.9.2</ecNumber>
    </recommendedName>
    <alternativeName>
        <fullName evidence="13 15">Pyruvate, water dikinase</fullName>
    </alternativeName>
</protein>
<dbReference type="InterPro" id="IPR000121">
    <property type="entry name" value="PEP_util_C"/>
</dbReference>
<comment type="cofactor">
    <cofactor evidence="1 15">
        <name>Mg(2+)</name>
        <dbReference type="ChEBI" id="CHEBI:18420"/>
    </cofactor>
</comment>
<dbReference type="Pfam" id="PF00391">
    <property type="entry name" value="PEP-utilizers"/>
    <property type="match status" value="1"/>
</dbReference>
<dbReference type="GO" id="GO:0008986">
    <property type="term" value="F:pyruvate, water dikinase activity"/>
    <property type="evidence" value="ECO:0007669"/>
    <property type="project" value="UniProtKB-EC"/>
</dbReference>
<dbReference type="UniPathway" id="UPA00138"/>
<evidence type="ECO:0000256" key="6">
    <source>
        <dbReference type="ARBA" id="ARBA00021623"/>
    </source>
</evidence>
<evidence type="ECO:0000313" key="20">
    <source>
        <dbReference type="Proteomes" id="UP000051576"/>
    </source>
</evidence>